<dbReference type="SUPFAM" id="SSF56784">
    <property type="entry name" value="HAD-like"/>
    <property type="match status" value="1"/>
</dbReference>
<dbReference type="NCBIfam" id="TIGR01549">
    <property type="entry name" value="HAD-SF-IA-v1"/>
    <property type="match status" value="1"/>
</dbReference>
<reference evidence="4" key="1">
    <citation type="journal article" date="2019" name="Int. J. Syst. Evol. Microbiol.">
        <title>The Global Catalogue of Microorganisms (GCM) 10K type strain sequencing project: providing services to taxonomists for standard genome sequencing and annotation.</title>
        <authorList>
            <consortium name="The Broad Institute Genomics Platform"/>
            <consortium name="The Broad Institute Genome Sequencing Center for Infectious Disease"/>
            <person name="Wu L."/>
            <person name="Ma J."/>
        </authorList>
    </citation>
    <scope>NUCLEOTIDE SEQUENCE [LARGE SCALE GENOMIC DNA]</scope>
    <source>
        <strain evidence="4">CGMCC 1.16305</strain>
    </source>
</reference>
<comment type="subunit">
    <text evidence="2">Homodimer.</text>
</comment>
<dbReference type="InterPro" id="IPR006323">
    <property type="entry name" value="Phosphonoacetald_hydro"/>
</dbReference>
<dbReference type="Proteomes" id="UP001596505">
    <property type="component" value="Unassembled WGS sequence"/>
</dbReference>
<proteinExistence type="inferred from homology"/>
<dbReference type="PANTHER" id="PTHR43434:SF19">
    <property type="entry name" value="PHOSPHONOACETALDEHYDE HYDROLASE"/>
    <property type="match status" value="1"/>
</dbReference>
<name>A0ABW2PZ68_9BACL</name>
<comment type="cofactor">
    <cofactor evidence="2">
        <name>Mg(2+)</name>
        <dbReference type="ChEBI" id="CHEBI:18420"/>
    </cofactor>
    <text evidence="2">Binds 1 Mg(2+) ion per subunit.</text>
</comment>
<comment type="function">
    <text evidence="2">Involved in phosphonate degradation.</text>
</comment>
<gene>
    <name evidence="2 3" type="primary">phnX</name>
    <name evidence="3" type="ORF">ACFQRG_06805</name>
</gene>
<organism evidence="3 4">
    <name type="scientific">Scopulibacillus cellulosilyticus</name>
    <dbReference type="NCBI Taxonomy" id="2665665"/>
    <lineage>
        <taxon>Bacteria</taxon>
        <taxon>Bacillati</taxon>
        <taxon>Bacillota</taxon>
        <taxon>Bacilli</taxon>
        <taxon>Bacillales</taxon>
        <taxon>Sporolactobacillaceae</taxon>
        <taxon>Scopulibacillus</taxon>
    </lineage>
</organism>
<protein>
    <recommendedName>
        <fullName evidence="2">Phosphonoacetaldehyde hydrolase</fullName>
        <shortName evidence="2">Phosphonatase</shortName>
        <ecNumber evidence="2">3.11.1.1</ecNumber>
    </recommendedName>
    <alternativeName>
        <fullName evidence="2">Phosphonoacetaldehyde phosphonohydrolase</fullName>
    </alternativeName>
</protein>
<feature type="active site" description="Nucleophile" evidence="2">
    <location>
        <position position="15"/>
    </location>
</feature>
<comment type="similarity">
    <text evidence="2">Belongs to the HAD-like hydrolase superfamily. PhnX family.</text>
</comment>
<evidence type="ECO:0000256" key="1">
    <source>
        <dbReference type="ARBA" id="ARBA00023270"/>
    </source>
</evidence>
<dbReference type="InterPro" id="IPR050155">
    <property type="entry name" value="HAD-like_hydrolase_sf"/>
</dbReference>
<dbReference type="SFLD" id="SFLDG01129">
    <property type="entry name" value="C1.5:_HAD__Beta-PGM__Phosphata"/>
    <property type="match status" value="1"/>
</dbReference>
<feature type="binding site" evidence="2">
    <location>
        <position position="189"/>
    </location>
    <ligand>
        <name>Mg(2+)</name>
        <dbReference type="ChEBI" id="CHEBI:18420"/>
    </ligand>
</feature>
<keyword evidence="2" id="KW-0479">Metal-binding</keyword>
<keyword evidence="2 3" id="KW-0378">Hydrolase</keyword>
<comment type="caution">
    <text evidence="3">The sequence shown here is derived from an EMBL/GenBank/DDBJ whole genome shotgun (WGS) entry which is preliminary data.</text>
</comment>
<dbReference type="HAMAP" id="MF_01375">
    <property type="entry name" value="PhnX"/>
    <property type="match status" value="1"/>
</dbReference>
<dbReference type="PANTHER" id="PTHR43434">
    <property type="entry name" value="PHOSPHOGLYCOLATE PHOSPHATASE"/>
    <property type="match status" value="1"/>
</dbReference>
<dbReference type="EMBL" id="JBHTCO010000005">
    <property type="protein sequence ID" value="MFC7392693.1"/>
    <property type="molecule type" value="Genomic_DNA"/>
</dbReference>
<dbReference type="InterPro" id="IPR023198">
    <property type="entry name" value="PGP-like_dom2"/>
</dbReference>
<dbReference type="CDD" id="cd02586">
    <property type="entry name" value="HAD_PHN"/>
    <property type="match status" value="1"/>
</dbReference>
<dbReference type="RefSeq" id="WP_380965103.1">
    <property type="nucleotide sequence ID" value="NZ_JBHTCO010000005.1"/>
</dbReference>
<dbReference type="SFLD" id="SFLDG01135">
    <property type="entry name" value="C1.5.6:_HAD__Beta-PGM__Phospha"/>
    <property type="match status" value="1"/>
</dbReference>
<dbReference type="NCBIfam" id="TIGR01422">
    <property type="entry name" value="phosphonatase"/>
    <property type="match status" value="1"/>
</dbReference>
<dbReference type="InterPro" id="IPR023214">
    <property type="entry name" value="HAD_sf"/>
</dbReference>
<evidence type="ECO:0000256" key="2">
    <source>
        <dbReference type="HAMAP-Rule" id="MF_01375"/>
    </source>
</evidence>
<dbReference type="InterPro" id="IPR006439">
    <property type="entry name" value="HAD-SF_hydro_IA"/>
</dbReference>
<dbReference type="SFLD" id="SFLDS00003">
    <property type="entry name" value="Haloacid_Dehalogenase"/>
    <property type="match status" value="1"/>
</dbReference>
<dbReference type="Gene3D" id="1.10.150.240">
    <property type="entry name" value="Putative phosphatase, domain 2"/>
    <property type="match status" value="1"/>
</dbReference>
<accession>A0ABW2PZ68</accession>
<feature type="binding site" evidence="2">
    <location>
        <position position="17"/>
    </location>
    <ligand>
        <name>Mg(2+)</name>
        <dbReference type="ChEBI" id="CHEBI:18420"/>
    </ligand>
</feature>
<feature type="active site" description="Schiff-base intermediate with substrate" evidence="2">
    <location>
        <position position="56"/>
    </location>
</feature>
<dbReference type="Gene3D" id="3.40.50.1000">
    <property type="entry name" value="HAD superfamily/HAD-like"/>
    <property type="match status" value="1"/>
</dbReference>
<keyword evidence="2" id="KW-0460">Magnesium</keyword>
<evidence type="ECO:0000313" key="3">
    <source>
        <dbReference type="EMBL" id="MFC7392693.1"/>
    </source>
</evidence>
<dbReference type="Pfam" id="PF00702">
    <property type="entry name" value="Hydrolase"/>
    <property type="match status" value="1"/>
</dbReference>
<comment type="catalytic activity">
    <reaction evidence="2">
        <text>phosphonoacetaldehyde + H2O = acetaldehyde + phosphate + H(+)</text>
        <dbReference type="Rhea" id="RHEA:18905"/>
        <dbReference type="ChEBI" id="CHEBI:15343"/>
        <dbReference type="ChEBI" id="CHEBI:15377"/>
        <dbReference type="ChEBI" id="CHEBI:15378"/>
        <dbReference type="ChEBI" id="CHEBI:43474"/>
        <dbReference type="ChEBI" id="CHEBI:58383"/>
        <dbReference type="EC" id="3.11.1.1"/>
    </reaction>
</comment>
<keyword evidence="1 2" id="KW-0704">Schiff base</keyword>
<dbReference type="InterPro" id="IPR036412">
    <property type="entry name" value="HAD-like_sf"/>
</dbReference>
<sequence>MNEQSPKYVKAIFMDWAGTMIDYGCFSPVDVFIEVFRKKGIEVTLEEARKPMGLMKWDHIQVMCQMDRIANLWKEKYGKFPDDKDVDDLYADFEPMLMSILPKYSTPVPGAVELVERLKKMGLKIGSTTGFTLEMMDIVAPEAKKHGYVPDSIVTSSEMPAGRPYPWMIYQNAINLGICPLSHTIKVGDSISDIKEGRNAGAWTVGVIKGSNELGMTEQEVNQCDPDILADKMEAVEKRFKEAGADYVIESIGKLDEIIPKVDLRISQLEGAV</sequence>
<dbReference type="GO" id="GO:0050194">
    <property type="term" value="F:phosphonoacetaldehyde hydrolase activity"/>
    <property type="evidence" value="ECO:0007669"/>
    <property type="project" value="UniProtKB-EC"/>
</dbReference>
<evidence type="ECO:0000313" key="4">
    <source>
        <dbReference type="Proteomes" id="UP001596505"/>
    </source>
</evidence>
<dbReference type="EC" id="3.11.1.1" evidence="2"/>
<feature type="binding site" evidence="2">
    <location>
        <position position="15"/>
    </location>
    <ligand>
        <name>Mg(2+)</name>
        <dbReference type="ChEBI" id="CHEBI:18420"/>
    </ligand>
</feature>
<keyword evidence="4" id="KW-1185">Reference proteome</keyword>